<evidence type="ECO:0000256" key="1">
    <source>
        <dbReference type="SAM" id="MobiDB-lite"/>
    </source>
</evidence>
<sequence length="212" mass="22760">MKIVVINHITLDGVMQGPGRSDEDTREGFAHGGWAAERAGDEAVTRAWGRRLAAGSGYLLGRRTYQDLLTHWNTQDSPFRDALNNAPKYVASRTLTEPLPWPHSTLLGGDVPAAVTELRNTPGNDLHIMGSGALIRSLAPLGLIDEYLLCVHPLVLGTGRRLFTAGFAPTAFRLTDATPTAGGVIIAGYRPGYRPHPPTGAGLEDNGPRPEH</sequence>
<keyword evidence="4" id="KW-1185">Reference proteome</keyword>
<feature type="region of interest" description="Disordered" evidence="1">
    <location>
        <begin position="193"/>
        <end position="212"/>
    </location>
</feature>
<dbReference type="SUPFAM" id="SSF53597">
    <property type="entry name" value="Dihydrofolate reductase-like"/>
    <property type="match status" value="1"/>
</dbReference>
<proteinExistence type="predicted"/>
<dbReference type="PANTHER" id="PTHR38011">
    <property type="entry name" value="DIHYDROFOLATE REDUCTASE FAMILY PROTEIN (AFU_ORTHOLOGUE AFUA_8G06820)"/>
    <property type="match status" value="1"/>
</dbReference>
<dbReference type="RefSeq" id="WP_258789168.1">
    <property type="nucleotide sequence ID" value="NZ_JANUGQ010000017.1"/>
</dbReference>
<accession>A0ABT2CMG3</accession>
<organism evidence="3 4">
    <name type="scientific">Streptomyces pyxinae</name>
    <dbReference type="NCBI Taxonomy" id="2970734"/>
    <lineage>
        <taxon>Bacteria</taxon>
        <taxon>Bacillati</taxon>
        <taxon>Actinomycetota</taxon>
        <taxon>Actinomycetes</taxon>
        <taxon>Kitasatosporales</taxon>
        <taxon>Streptomycetaceae</taxon>
        <taxon>Streptomyces</taxon>
    </lineage>
</organism>
<evidence type="ECO:0000313" key="4">
    <source>
        <dbReference type="Proteomes" id="UP001431313"/>
    </source>
</evidence>
<dbReference type="Proteomes" id="UP001431313">
    <property type="component" value="Unassembled WGS sequence"/>
</dbReference>
<dbReference type="EMBL" id="JANUGQ010000017">
    <property type="protein sequence ID" value="MCS0637906.1"/>
    <property type="molecule type" value="Genomic_DNA"/>
</dbReference>
<reference evidence="3" key="1">
    <citation type="submission" date="2022-08" db="EMBL/GenBank/DDBJ databases">
        <authorList>
            <person name="Somphong A."/>
            <person name="Phongsopitanun W."/>
        </authorList>
    </citation>
    <scope>NUCLEOTIDE SEQUENCE</scope>
    <source>
        <strain evidence="3">LP05-1</strain>
    </source>
</reference>
<dbReference type="Pfam" id="PF01872">
    <property type="entry name" value="RibD_C"/>
    <property type="match status" value="1"/>
</dbReference>
<feature type="domain" description="Bacterial bifunctional deaminase-reductase C-terminal" evidence="2">
    <location>
        <begin position="3"/>
        <end position="184"/>
    </location>
</feature>
<dbReference type="Gene3D" id="3.40.430.10">
    <property type="entry name" value="Dihydrofolate Reductase, subunit A"/>
    <property type="match status" value="1"/>
</dbReference>
<name>A0ABT2CMG3_9ACTN</name>
<dbReference type="InterPro" id="IPR002734">
    <property type="entry name" value="RibDG_C"/>
</dbReference>
<comment type="caution">
    <text evidence="3">The sequence shown here is derived from an EMBL/GenBank/DDBJ whole genome shotgun (WGS) entry which is preliminary data.</text>
</comment>
<evidence type="ECO:0000259" key="2">
    <source>
        <dbReference type="Pfam" id="PF01872"/>
    </source>
</evidence>
<gene>
    <name evidence="3" type="ORF">NX801_20040</name>
</gene>
<protein>
    <submittedName>
        <fullName evidence="3">Dihydrofolate reductase family protein</fullName>
    </submittedName>
</protein>
<dbReference type="PANTHER" id="PTHR38011:SF2">
    <property type="entry name" value="BIFUNCTIONAL DEAMINASE-REDUCTASE DOMAIN PROTEIN"/>
    <property type="match status" value="1"/>
</dbReference>
<dbReference type="InterPro" id="IPR050765">
    <property type="entry name" value="Riboflavin_Biosynth_HTPR"/>
</dbReference>
<dbReference type="InterPro" id="IPR024072">
    <property type="entry name" value="DHFR-like_dom_sf"/>
</dbReference>
<evidence type="ECO:0000313" key="3">
    <source>
        <dbReference type="EMBL" id="MCS0637906.1"/>
    </source>
</evidence>